<feature type="compositionally biased region" description="Low complexity" evidence="4">
    <location>
        <begin position="1165"/>
        <end position="1176"/>
    </location>
</feature>
<dbReference type="EMBL" id="KZ772673">
    <property type="protein sequence ID" value="PTQ50466.1"/>
    <property type="molecule type" value="Genomic_DNA"/>
</dbReference>
<reference evidence="6" key="1">
    <citation type="journal article" date="2017" name="Cell">
        <title>Insights into land plant evolution garnered from the Marchantia polymorpha genome.</title>
        <authorList>
            <person name="Bowman J.L."/>
            <person name="Kohchi T."/>
            <person name="Yamato K.T."/>
            <person name="Jenkins J."/>
            <person name="Shu S."/>
            <person name="Ishizaki K."/>
            <person name="Yamaoka S."/>
            <person name="Nishihama R."/>
            <person name="Nakamura Y."/>
            <person name="Berger F."/>
            <person name="Adam C."/>
            <person name="Aki S.S."/>
            <person name="Althoff F."/>
            <person name="Araki T."/>
            <person name="Arteaga-Vazquez M.A."/>
            <person name="Balasubrmanian S."/>
            <person name="Barry K."/>
            <person name="Bauer D."/>
            <person name="Boehm C.R."/>
            <person name="Briginshaw L."/>
            <person name="Caballero-Perez J."/>
            <person name="Catarino B."/>
            <person name="Chen F."/>
            <person name="Chiyoda S."/>
            <person name="Chovatia M."/>
            <person name="Davies K.M."/>
            <person name="Delmans M."/>
            <person name="Demura T."/>
            <person name="Dierschke T."/>
            <person name="Dolan L."/>
            <person name="Dorantes-Acosta A.E."/>
            <person name="Eklund D.M."/>
            <person name="Florent S.N."/>
            <person name="Flores-Sandoval E."/>
            <person name="Fujiyama A."/>
            <person name="Fukuzawa H."/>
            <person name="Galik B."/>
            <person name="Grimanelli D."/>
            <person name="Grimwood J."/>
            <person name="Grossniklaus U."/>
            <person name="Hamada T."/>
            <person name="Haseloff J."/>
            <person name="Hetherington A.J."/>
            <person name="Higo A."/>
            <person name="Hirakawa Y."/>
            <person name="Hundley H.N."/>
            <person name="Ikeda Y."/>
            <person name="Inoue K."/>
            <person name="Inoue S.I."/>
            <person name="Ishida S."/>
            <person name="Jia Q."/>
            <person name="Kakita M."/>
            <person name="Kanazawa T."/>
            <person name="Kawai Y."/>
            <person name="Kawashima T."/>
            <person name="Kennedy M."/>
            <person name="Kinose K."/>
            <person name="Kinoshita T."/>
            <person name="Kohara Y."/>
            <person name="Koide E."/>
            <person name="Komatsu K."/>
            <person name="Kopischke S."/>
            <person name="Kubo M."/>
            <person name="Kyozuka J."/>
            <person name="Lagercrantz U."/>
            <person name="Lin S.S."/>
            <person name="Lindquist E."/>
            <person name="Lipzen A.M."/>
            <person name="Lu C.W."/>
            <person name="De Luna E."/>
            <person name="Martienssen R.A."/>
            <person name="Minamino N."/>
            <person name="Mizutani M."/>
            <person name="Mizutani M."/>
            <person name="Mochizuki N."/>
            <person name="Monte I."/>
            <person name="Mosher R."/>
            <person name="Nagasaki H."/>
            <person name="Nakagami H."/>
            <person name="Naramoto S."/>
            <person name="Nishitani K."/>
            <person name="Ohtani M."/>
            <person name="Okamoto T."/>
            <person name="Okumura M."/>
            <person name="Phillips J."/>
            <person name="Pollak B."/>
            <person name="Reinders A."/>
            <person name="Rovekamp M."/>
            <person name="Sano R."/>
            <person name="Sawa S."/>
            <person name="Schmid M.W."/>
            <person name="Shirakawa M."/>
            <person name="Solano R."/>
            <person name="Spunde A."/>
            <person name="Suetsugu N."/>
            <person name="Sugano S."/>
            <person name="Sugiyama A."/>
            <person name="Sun R."/>
            <person name="Suzuki Y."/>
            <person name="Takenaka M."/>
            <person name="Takezawa D."/>
            <person name="Tomogane H."/>
            <person name="Tsuzuki M."/>
            <person name="Ueda T."/>
            <person name="Umeda M."/>
            <person name="Ward J.M."/>
            <person name="Watanabe Y."/>
            <person name="Yazaki K."/>
            <person name="Yokoyama R."/>
            <person name="Yoshitake Y."/>
            <person name="Yotsui I."/>
            <person name="Zachgo S."/>
            <person name="Schmutz J."/>
        </authorList>
    </citation>
    <scope>NUCLEOTIDE SEQUENCE [LARGE SCALE GENOMIC DNA]</scope>
    <source>
        <strain evidence="6">Tak-1</strain>
    </source>
</reference>
<dbReference type="SUPFAM" id="SSF57997">
    <property type="entry name" value="Tropomyosin"/>
    <property type="match status" value="1"/>
</dbReference>
<feature type="compositionally biased region" description="Basic and acidic residues" evidence="4">
    <location>
        <begin position="963"/>
        <end position="972"/>
    </location>
</feature>
<evidence type="ECO:0000256" key="2">
    <source>
        <dbReference type="ARBA" id="ARBA00023054"/>
    </source>
</evidence>
<name>A0A2R6XWI5_MARPO</name>
<feature type="compositionally biased region" description="Low complexity" evidence="4">
    <location>
        <begin position="1093"/>
        <end position="1102"/>
    </location>
</feature>
<dbReference type="AlphaFoldDB" id="A0A2R6XWI5"/>
<evidence type="ECO:0000256" key="1">
    <source>
        <dbReference type="ARBA" id="ARBA00005921"/>
    </source>
</evidence>
<gene>
    <name evidence="5" type="ORF">MARPO_0001s0427</name>
</gene>
<evidence type="ECO:0000313" key="5">
    <source>
        <dbReference type="EMBL" id="PTQ50466.1"/>
    </source>
</evidence>
<feature type="compositionally biased region" description="Low complexity" evidence="4">
    <location>
        <begin position="1186"/>
        <end position="1198"/>
    </location>
</feature>
<protein>
    <submittedName>
        <fullName evidence="5">Uncharacterized protein</fullName>
    </submittedName>
</protein>
<dbReference type="PANTHER" id="PTHR31580:SF4">
    <property type="entry name" value="FILAMENT-LIKE PLANT PROTEIN 6"/>
    <property type="match status" value="1"/>
</dbReference>
<dbReference type="Pfam" id="PF05911">
    <property type="entry name" value="FPP"/>
    <property type="match status" value="1"/>
</dbReference>
<feature type="compositionally biased region" description="Polar residues" evidence="4">
    <location>
        <begin position="22"/>
        <end position="35"/>
    </location>
</feature>
<feature type="region of interest" description="Disordered" evidence="4">
    <location>
        <begin position="705"/>
        <end position="726"/>
    </location>
</feature>
<keyword evidence="2 3" id="KW-0175">Coiled coil</keyword>
<feature type="compositionally biased region" description="Polar residues" evidence="4">
    <location>
        <begin position="1208"/>
        <end position="1229"/>
    </location>
</feature>
<feature type="region of interest" description="Disordered" evidence="4">
    <location>
        <begin position="1"/>
        <end position="41"/>
    </location>
</feature>
<evidence type="ECO:0000313" key="6">
    <source>
        <dbReference type="Proteomes" id="UP000244005"/>
    </source>
</evidence>
<feature type="region of interest" description="Disordered" evidence="4">
    <location>
        <begin position="1165"/>
        <end position="1229"/>
    </location>
</feature>
<dbReference type="PANTHER" id="PTHR31580">
    <property type="entry name" value="FILAMENT-LIKE PLANT PROTEIN 4"/>
    <property type="match status" value="1"/>
</dbReference>
<dbReference type="InterPro" id="IPR008587">
    <property type="entry name" value="FPP_plant"/>
</dbReference>
<keyword evidence="6" id="KW-1185">Reference proteome</keyword>
<evidence type="ECO:0000256" key="3">
    <source>
        <dbReference type="SAM" id="Coils"/>
    </source>
</evidence>
<comment type="similarity">
    <text evidence="1">Belongs to the FPP family.</text>
</comment>
<feature type="region of interest" description="Disordered" evidence="4">
    <location>
        <begin position="345"/>
        <end position="385"/>
    </location>
</feature>
<accession>A0A2R6XWI5</accession>
<proteinExistence type="inferred from homology"/>
<feature type="coiled-coil region" evidence="3">
    <location>
        <begin position="802"/>
        <end position="934"/>
    </location>
</feature>
<feature type="coiled-coil region" evidence="3">
    <location>
        <begin position="169"/>
        <end position="297"/>
    </location>
</feature>
<evidence type="ECO:0000256" key="4">
    <source>
        <dbReference type="SAM" id="MobiDB-lite"/>
    </source>
</evidence>
<feature type="compositionally biased region" description="Basic and acidic residues" evidence="4">
    <location>
        <begin position="1049"/>
        <end position="1063"/>
    </location>
</feature>
<feature type="region of interest" description="Disordered" evidence="4">
    <location>
        <begin position="934"/>
        <end position="972"/>
    </location>
</feature>
<feature type="coiled-coil region" evidence="3">
    <location>
        <begin position="537"/>
        <end position="585"/>
    </location>
</feature>
<feature type="compositionally biased region" description="Polar residues" evidence="4">
    <location>
        <begin position="1033"/>
        <end position="1047"/>
    </location>
</feature>
<feature type="region of interest" description="Disordered" evidence="4">
    <location>
        <begin position="1002"/>
        <end position="1136"/>
    </location>
</feature>
<feature type="compositionally biased region" description="Polar residues" evidence="4">
    <location>
        <begin position="1064"/>
        <end position="1077"/>
    </location>
</feature>
<organism evidence="5 6">
    <name type="scientific">Marchantia polymorpha</name>
    <name type="common">Common liverwort</name>
    <name type="synonym">Marchantia aquatica</name>
    <dbReference type="NCBI Taxonomy" id="3197"/>
    <lineage>
        <taxon>Eukaryota</taxon>
        <taxon>Viridiplantae</taxon>
        <taxon>Streptophyta</taxon>
        <taxon>Embryophyta</taxon>
        <taxon>Marchantiophyta</taxon>
        <taxon>Marchantiopsida</taxon>
        <taxon>Marchantiidae</taxon>
        <taxon>Marchantiales</taxon>
        <taxon>Marchantiaceae</taxon>
        <taxon>Marchantia</taxon>
    </lineage>
</organism>
<sequence length="1229" mass="135416">MAESKRSWPWKKKSQEKVASAPDSTESSPRPSPHSSKFFDEQYCKEVSGRGSREVGKIIVGQKYEFDRDVSKVVSDHNRSSSDVLTQWQQSEAKLKNLSDKLSVAITEITAKDSLVKQHAKVAEEAVSGWEKAEAEAAALKQQLDLTIQHKLATEDRVSHLDGALKECMKQLRHVREEQEQRIHETMVKKTREYDKLRQEMEAKLADFGQHLQEARAEALESRGEARAMSNVLQEKTKALSEVGEAKARAEAEVKILQVRLESLEKENSNLKYELHVQNKELEIRNEEREYERKATDIASKQHLENVKKIAKLEAECQRLRILVRKKLPGPAALAQMKQEVDALGGSKEYDGKRRRSLGRSTTSRDSDSALESIHDSYQESSNREADALADRMGAMDDELKLLKEALAKRDVELQASRLMCAKTASKLSHVEEQLEAARSGVKGTSAPRLISHQREGSRNSGFMIKDGSDSNSVDAWEAASALIAELDQFKKGTDKQQLGPGKLDLMDDFAEMERLAMASETSDSEKKADGSSGQDNAEYLQKLAQKERELDAANRLCQELSHKLAQAEEHLATLQSRNAANESAIIGLQEKLDKLGESHHTDEGAKINKALEDLVEAQSISLRNGAANESVLYDEEGSHNGGRMSNGGKISMASRSSSEVGYEANEDLASVLSDAESKASTMGSDLPAIVRRVVRAVEAMAQATGSEHEVSGKSRAHSNSSSFDRSGHDQILPFIHWKNRELDGNMQGLIVMSNKLLLGKADMVDFLAELTAVLNLLVNVCTRNVDQLVERIESQADGMSSREKEEELRRVRSEKAALESHMRAEMSRLSGLEAELESTKLEKAEVQRCLDVANERLEATSSQLREAEKLASEVHGSHEHIEIELHDLATAKAELDREVTVLHKKVAHLEGELQAERRRYQEVVAKYHDYQQQLHSNGGGSDSSAGSITRDGDWGANNMRHQSVDESELRLRKEREISSAAEKLAECQRSILDLGKQLKALTSPRDSCDASYESDTASSIDRATLNGEHRAAQSQPEETLSENNMVSDMHERTPSGRSREDSSTPWSTPRANSVTGSPFVDRRRSPSPSPPQHSHSSSSSRAATPNGHHYPGASYTGRATTGEFKQGNGYHHSGSMGSATPNYQYGGALGTPAASEFSLLGSLSVPASPARSPASGLPFRPRGTSPMRSDFSHSSSSGNGTKEGGDSESSTTSFSRFYARTKSSGRLD</sequence>
<dbReference type="Proteomes" id="UP000244005">
    <property type="component" value="Unassembled WGS sequence"/>
</dbReference>
<dbReference type="OrthoDB" id="1926355at2759"/>
<feature type="compositionally biased region" description="Basic and acidic residues" evidence="4">
    <location>
        <begin position="363"/>
        <end position="385"/>
    </location>
</feature>